<protein>
    <submittedName>
        <fullName evidence="1">Uncharacterized protein</fullName>
    </submittedName>
</protein>
<organism evidence="1 2">
    <name type="scientific">Anopheles merus</name>
    <name type="common">Mosquito</name>
    <dbReference type="NCBI Taxonomy" id="30066"/>
    <lineage>
        <taxon>Eukaryota</taxon>
        <taxon>Metazoa</taxon>
        <taxon>Ecdysozoa</taxon>
        <taxon>Arthropoda</taxon>
        <taxon>Hexapoda</taxon>
        <taxon>Insecta</taxon>
        <taxon>Pterygota</taxon>
        <taxon>Neoptera</taxon>
        <taxon>Endopterygota</taxon>
        <taxon>Diptera</taxon>
        <taxon>Nematocera</taxon>
        <taxon>Culicoidea</taxon>
        <taxon>Culicidae</taxon>
        <taxon>Anophelinae</taxon>
        <taxon>Anopheles</taxon>
    </lineage>
</organism>
<sequence>MFGYRGCGKAAYIGAPVAAADVVSGSGTGIFVANGEIGTGVTEALCVAPPCDWPCPPFWGGVVLRLPAIGAPDVPGVVVGTVAVVVMMPPVPGVCGIGGGMSMDAPPTVDGTGYMTGFWYSGAPVYAAAAAALCVYAIGCSTVEAAPAGAE</sequence>
<evidence type="ECO:0000313" key="2">
    <source>
        <dbReference type="Proteomes" id="UP000075903"/>
    </source>
</evidence>
<dbReference type="Proteomes" id="UP000075903">
    <property type="component" value="Unassembled WGS sequence"/>
</dbReference>
<dbReference type="VEuPathDB" id="VectorBase:AMEM010472"/>
<name>A0A182V839_ANOME</name>
<accession>A0A182V839</accession>
<proteinExistence type="predicted"/>
<dbReference type="EnsemblMetazoa" id="AMEM010472-RA">
    <property type="protein sequence ID" value="AMEM010472-PA"/>
    <property type="gene ID" value="AMEM010472"/>
</dbReference>
<dbReference type="AlphaFoldDB" id="A0A182V839"/>
<reference evidence="1" key="1">
    <citation type="submission" date="2020-05" db="UniProtKB">
        <authorList>
            <consortium name="EnsemblMetazoa"/>
        </authorList>
    </citation>
    <scope>IDENTIFICATION</scope>
    <source>
        <strain evidence="1">MAF</strain>
    </source>
</reference>
<evidence type="ECO:0000313" key="1">
    <source>
        <dbReference type="EnsemblMetazoa" id="AMEM010472-PA"/>
    </source>
</evidence>
<keyword evidence="2" id="KW-1185">Reference proteome</keyword>